<keyword evidence="9" id="KW-1185">Reference proteome</keyword>
<keyword evidence="4 6" id="KW-0067">ATP-binding</keyword>
<dbReference type="InterPro" id="IPR014729">
    <property type="entry name" value="Rossmann-like_a/b/a_fold"/>
</dbReference>
<evidence type="ECO:0000256" key="4">
    <source>
        <dbReference type="ARBA" id="ARBA00022840"/>
    </source>
</evidence>
<comment type="function">
    <text evidence="6">Ligates lysine onto the cytidine present at position 34 of the AUA codon-specific tRNA(Ile) that contains the anticodon CAU, in an ATP-dependent manner. Cytidine is converted to lysidine, thus changing the amino acid specificity of the tRNA from methionine to isoleucine.</text>
</comment>
<keyword evidence="3 6" id="KW-0547">Nucleotide-binding</keyword>
<evidence type="ECO:0000256" key="2">
    <source>
        <dbReference type="ARBA" id="ARBA00022694"/>
    </source>
</evidence>
<gene>
    <name evidence="6 8" type="primary">tilS</name>
    <name evidence="8" type="ORF">NKW54_03135</name>
</gene>
<evidence type="ECO:0000256" key="1">
    <source>
        <dbReference type="ARBA" id="ARBA00022598"/>
    </source>
</evidence>
<dbReference type="SUPFAM" id="SSF52402">
    <property type="entry name" value="Adenine nucleotide alpha hydrolases-like"/>
    <property type="match status" value="1"/>
</dbReference>
<keyword evidence="1 6" id="KW-0436">Ligase</keyword>
<evidence type="ECO:0000256" key="6">
    <source>
        <dbReference type="HAMAP-Rule" id="MF_01161"/>
    </source>
</evidence>
<dbReference type="InterPro" id="IPR012094">
    <property type="entry name" value="tRNA_Ile_lys_synt"/>
</dbReference>
<dbReference type="HAMAP" id="MF_01161">
    <property type="entry name" value="tRNA_Ile_lys_synt"/>
    <property type="match status" value="1"/>
</dbReference>
<comment type="subcellular location">
    <subcellularLocation>
        <location evidence="6">Cytoplasm</location>
    </subcellularLocation>
</comment>
<dbReference type="Pfam" id="PF01171">
    <property type="entry name" value="ATP_bind_3"/>
    <property type="match status" value="1"/>
</dbReference>
<dbReference type="EMBL" id="JAMYZR010000002">
    <property type="protein sequence ID" value="MCP1244934.1"/>
    <property type="molecule type" value="Genomic_DNA"/>
</dbReference>
<dbReference type="CDD" id="cd01992">
    <property type="entry name" value="TilS_N"/>
    <property type="match status" value="1"/>
</dbReference>
<dbReference type="Gene3D" id="3.40.50.620">
    <property type="entry name" value="HUPs"/>
    <property type="match status" value="1"/>
</dbReference>
<dbReference type="PANTHER" id="PTHR43033">
    <property type="entry name" value="TRNA(ILE)-LYSIDINE SYNTHASE-RELATED"/>
    <property type="match status" value="1"/>
</dbReference>
<evidence type="ECO:0000256" key="5">
    <source>
        <dbReference type="ARBA" id="ARBA00048539"/>
    </source>
</evidence>
<comment type="domain">
    <text evidence="6">The N-terminal region contains the highly conserved SGGXDS motif, predicted to be a P-loop motif involved in ATP binding.</text>
</comment>
<dbReference type="PANTHER" id="PTHR43033:SF1">
    <property type="entry name" value="TRNA(ILE)-LYSIDINE SYNTHASE-RELATED"/>
    <property type="match status" value="1"/>
</dbReference>
<feature type="binding site" evidence="6">
    <location>
        <begin position="59"/>
        <end position="64"/>
    </location>
    <ligand>
        <name>ATP</name>
        <dbReference type="ChEBI" id="CHEBI:30616"/>
    </ligand>
</feature>
<dbReference type="NCBIfam" id="TIGR02432">
    <property type="entry name" value="lysidine_TilS_N"/>
    <property type="match status" value="1"/>
</dbReference>
<dbReference type="InterPro" id="IPR011063">
    <property type="entry name" value="TilS/TtcA_N"/>
</dbReference>
<sequence>MTQFPGRAGEAETQPCFALPDDLFSEAPVPPEAFIARIEQLGPWLPDDPALPPVGVAVSGGGDSLCLAWLARHWRKNLLAFVVDHGLRAESAEEARLTVRRLTAMGVPARLLTLTTLTKGPGIAERARQARYAVLAQACRKAGCLDLLLGHQADDQVETIRMRQEAGSGPDGLAGMGWVTALPDVRLVRPLLSVSRHALRNTLRQAGLAWVDDPSNQDTRAERVRVRHSLQEQDTRHTLWQTGVKAGAARMQRDAERAAVLARQVTLRPEGWACVGPDLPEPEILSGLIRCVGGLIYPPSPAAVARLQAAGQEATLSGVQLVRGQTGWFLVREAAAMAAPVRAEAGARWDNRFELRLPPAVSGEELWIGPAGLGLERKDRQGWPARFCATLPALWRGDRRVAVPHLGWCLEEGLNQAHFLFQPPVSVTGSGVYGWPERKVDQPHT</sequence>
<dbReference type="InterPro" id="IPR012795">
    <property type="entry name" value="tRNA_Ile_lys_synt_N"/>
</dbReference>
<evidence type="ECO:0000313" key="8">
    <source>
        <dbReference type="EMBL" id="MCP1244934.1"/>
    </source>
</evidence>
<protein>
    <recommendedName>
        <fullName evidence="6">tRNA(Ile)-lysidine synthase</fullName>
        <ecNumber evidence="6">6.3.4.19</ecNumber>
    </recommendedName>
    <alternativeName>
        <fullName evidence="6">tRNA(Ile)-2-lysyl-cytidine synthase</fullName>
    </alternativeName>
    <alternativeName>
        <fullName evidence="6">tRNA(Ile)-lysidine synthetase</fullName>
    </alternativeName>
</protein>
<reference evidence="8 9" key="1">
    <citation type="submission" date="2022-06" db="EMBL/GenBank/DDBJ databases">
        <title>Acetobacer genomes from food samples.</title>
        <authorList>
            <person name="Sombolestani A."/>
        </authorList>
    </citation>
    <scope>NUCLEOTIDE SEQUENCE [LARGE SCALE GENOMIC DNA]</scope>
    <source>
        <strain evidence="8 9">R-83281</strain>
    </source>
</reference>
<dbReference type="EC" id="6.3.4.19" evidence="6"/>
<evidence type="ECO:0000256" key="3">
    <source>
        <dbReference type="ARBA" id="ARBA00022741"/>
    </source>
</evidence>
<dbReference type="Proteomes" id="UP001523543">
    <property type="component" value="Unassembled WGS sequence"/>
</dbReference>
<proteinExistence type="inferred from homology"/>
<evidence type="ECO:0000259" key="7">
    <source>
        <dbReference type="Pfam" id="PF01171"/>
    </source>
</evidence>
<keyword evidence="2 6" id="KW-0819">tRNA processing</keyword>
<comment type="similarity">
    <text evidence="6">Belongs to the tRNA(Ile)-lysidine synthase family.</text>
</comment>
<comment type="catalytic activity">
    <reaction evidence="5 6">
        <text>cytidine(34) in tRNA(Ile2) + L-lysine + ATP = lysidine(34) in tRNA(Ile2) + AMP + diphosphate + H(+)</text>
        <dbReference type="Rhea" id="RHEA:43744"/>
        <dbReference type="Rhea" id="RHEA-COMP:10625"/>
        <dbReference type="Rhea" id="RHEA-COMP:10670"/>
        <dbReference type="ChEBI" id="CHEBI:15378"/>
        <dbReference type="ChEBI" id="CHEBI:30616"/>
        <dbReference type="ChEBI" id="CHEBI:32551"/>
        <dbReference type="ChEBI" id="CHEBI:33019"/>
        <dbReference type="ChEBI" id="CHEBI:82748"/>
        <dbReference type="ChEBI" id="CHEBI:83665"/>
        <dbReference type="ChEBI" id="CHEBI:456215"/>
        <dbReference type="EC" id="6.3.4.19"/>
    </reaction>
</comment>
<name>A0ABT1EP02_9PROT</name>
<accession>A0ABT1EP02</accession>
<keyword evidence="6" id="KW-0963">Cytoplasm</keyword>
<organism evidence="8 9">
    <name type="scientific">Acetobacter cerevisiae</name>
    <dbReference type="NCBI Taxonomy" id="178900"/>
    <lineage>
        <taxon>Bacteria</taxon>
        <taxon>Pseudomonadati</taxon>
        <taxon>Pseudomonadota</taxon>
        <taxon>Alphaproteobacteria</taxon>
        <taxon>Acetobacterales</taxon>
        <taxon>Acetobacteraceae</taxon>
        <taxon>Acetobacter</taxon>
    </lineage>
</organism>
<evidence type="ECO:0000313" key="9">
    <source>
        <dbReference type="Proteomes" id="UP001523543"/>
    </source>
</evidence>
<dbReference type="GO" id="GO:0032267">
    <property type="term" value="F:tRNA(Ile)-lysidine synthase activity"/>
    <property type="evidence" value="ECO:0007669"/>
    <property type="project" value="UniProtKB-EC"/>
</dbReference>
<feature type="domain" description="tRNA(Ile)-lysidine/2-thiocytidine synthase N-terminal" evidence="7">
    <location>
        <begin position="55"/>
        <end position="228"/>
    </location>
</feature>
<comment type="caution">
    <text evidence="8">The sequence shown here is derived from an EMBL/GenBank/DDBJ whole genome shotgun (WGS) entry which is preliminary data.</text>
</comment>